<gene>
    <name evidence="2" type="ORF">HMPREF1981_03138</name>
</gene>
<dbReference type="Proteomes" id="UP000016496">
    <property type="component" value="Unassembled WGS sequence"/>
</dbReference>
<proteinExistence type="predicted"/>
<sequence>MKYRFVYLRHCRAKVRKYANFVLYLFSYYSFTIIKQPNNE</sequence>
<keyword evidence="1" id="KW-0812">Transmembrane</keyword>
<organism evidence="2 3">
    <name type="scientific">Bacteroides pyogenes F0041</name>
    <dbReference type="NCBI Taxonomy" id="1321819"/>
    <lineage>
        <taxon>Bacteria</taxon>
        <taxon>Pseudomonadati</taxon>
        <taxon>Bacteroidota</taxon>
        <taxon>Bacteroidia</taxon>
        <taxon>Bacteroidales</taxon>
        <taxon>Bacteroidaceae</taxon>
        <taxon>Bacteroides</taxon>
    </lineage>
</organism>
<name>U2CBW4_9BACE</name>
<protein>
    <submittedName>
        <fullName evidence="2">Uncharacterized protein</fullName>
    </submittedName>
</protein>
<feature type="transmembrane region" description="Helical" evidence="1">
    <location>
        <begin position="21"/>
        <end position="38"/>
    </location>
</feature>
<dbReference type="HOGENOM" id="CLU_3285198_0_0_10"/>
<evidence type="ECO:0000256" key="1">
    <source>
        <dbReference type="SAM" id="Phobius"/>
    </source>
</evidence>
<evidence type="ECO:0000313" key="2">
    <source>
        <dbReference type="EMBL" id="ERI81513.1"/>
    </source>
</evidence>
<keyword evidence="1" id="KW-0472">Membrane</keyword>
<accession>U2CBW4</accession>
<keyword evidence="1" id="KW-1133">Transmembrane helix</keyword>
<evidence type="ECO:0000313" key="3">
    <source>
        <dbReference type="Proteomes" id="UP000016496"/>
    </source>
</evidence>
<dbReference type="AlphaFoldDB" id="U2CBW4"/>
<dbReference type="EMBL" id="AWSV01000160">
    <property type="protein sequence ID" value="ERI81513.1"/>
    <property type="molecule type" value="Genomic_DNA"/>
</dbReference>
<reference evidence="2 3" key="1">
    <citation type="submission" date="2013-08" db="EMBL/GenBank/DDBJ databases">
        <authorList>
            <person name="Weinstock G."/>
            <person name="Sodergren E."/>
            <person name="Wylie T."/>
            <person name="Fulton L."/>
            <person name="Fulton R."/>
            <person name="Fronick C."/>
            <person name="O'Laughlin M."/>
            <person name="Godfrey J."/>
            <person name="Miner T."/>
            <person name="Herter B."/>
            <person name="Appelbaum E."/>
            <person name="Cordes M."/>
            <person name="Lek S."/>
            <person name="Wollam A."/>
            <person name="Pepin K.H."/>
            <person name="Palsikar V.B."/>
            <person name="Mitreva M."/>
            <person name="Wilson R.K."/>
        </authorList>
    </citation>
    <scope>NUCLEOTIDE SEQUENCE [LARGE SCALE GENOMIC DNA]</scope>
    <source>
        <strain evidence="2 3">F0041</strain>
    </source>
</reference>
<comment type="caution">
    <text evidence="2">The sequence shown here is derived from an EMBL/GenBank/DDBJ whole genome shotgun (WGS) entry which is preliminary data.</text>
</comment>